<dbReference type="eggNOG" id="ENOG502Z9M7">
    <property type="taxonomic scope" value="Bacteria"/>
</dbReference>
<gene>
    <name evidence="2" type="ordered locus">Amir_3923</name>
</gene>
<reference evidence="2 3" key="1">
    <citation type="journal article" date="2009" name="Stand. Genomic Sci.">
        <title>Complete genome sequence of Actinosynnema mirum type strain (101).</title>
        <authorList>
            <person name="Land M."/>
            <person name="Lapidus A."/>
            <person name="Mayilraj S."/>
            <person name="Chen F."/>
            <person name="Copeland A."/>
            <person name="Del Rio T.G."/>
            <person name="Nolan M."/>
            <person name="Lucas S."/>
            <person name="Tice H."/>
            <person name="Cheng J.F."/>
            <person name="Chertkov O."/>
            <person name="Bruce D."/>
            <person name="Goodwin L."/>
            <person name="Pitluck S."/>
            <person name="Rohde M."/>
            <person name="Goker M."/>
            <person name="Pati A."/>
            <person name="Ivanova N."/>
            <person name="Mavromatis K."/>
            <person name="Chen A."/>
            <person name="Palaniappan K."/>
            <person name="Hauser L."/>
            <person name="Chang Y.J."/>
            <person name="Jeffries C.C."/>
            <person name="Brettin T."/>
            <person name="Detter J.C."/>
            <person name="Han C."/>
            <person name="Chain P."/>
            <person name="Tindall B.J."/>
            <person name="Bristow J."/>
            <person name="Eisen J.A."/>
            <person name="Markowitz V."/>
            <person name="Hugenholtz P."/>
            <person name="Kyrpides N.C."/>
            <person name="Klenk H.P."/>
        </authorList>
    </citation>
    <scope>NUCLEOTIDE SEQUENCE [LARGE SCALE GENOMIC DNA]</scope>
    <source>
        <strain evidence="3">ATCC 29888 / DSM 43827 / JCM 3225 / NBRC 14064 / NCIMB 13271 / NRRL B-12336 / IMRU 3971 / 101</strain>
    </source>
</reference>
<dbReference type="Proteomes" id="UP000002213">
    <property type="component" value="Chromosome"/>
</dbReference>
<evidence type="ECO:0008006" key="4">
    <source>
        <dbReference type="Google" id="ProtNLM"/>
    </source>
</evidence>
<evidence type="ECO:0000313" key="3">
    <source>
        <dbReference type="Proteomes" id="UP000002213"/>
    </source>
</evidence>
<sequence length="726" mass="79616">MSVSESEHRAAYLRALDPEWPRPREDELPRLLAALAEAPAAEALATEALATGEADAELTGPDELVAGVREWSAAEALVFREILAGPSTGSAQARVLANCAPLALSAGAWLQWLPSAGDAESELTLRVLALYASDVGVGYPHADRGSDYRALLRAHRVRDETPGPRLAGSDRIESAAFRFPALLLAMSRLPRRFRPELLGADLCLRAVGVLPPLAGAGADALGVPLGLLDLGAARWDEPRPALELSLAAAEAVLAAGDGARLRHGFAWAWHELRRWCAGLAREVRLATHPDYDVWRLIWTRARQAAVYHGGFPLEGRPLAHWFADVDAGPGAFLDALARSALVRPGQPDRSPLLTGLIGEKGRMFRVFTEDEVAVLRRWIAQLPPPGAEVGAAGSVREELHRAQRSWSRNGDLPEADHRSTVDQGGDFGSPSPRAAYRTLLGREDPPGLRRFAHDYATRWLARSRYGLDRAPGQLPPRWDPETGLRAWLAAEHERHSSEHEAGRPRVPDREALVESTLQLAPLIMIDGGWLQGFTDHQHASSASGHFLFQTYWDELGNGVRELNHPGIYRDLLREMGVDLPPTDSPEFTAWPGLHDESFELPVYWLCVSRFPRTFLPEILGLNLAMELSGVGGGYRDSRIALRHHGFSTQFVDLHNTIDNVSTGHSAWAVDAIDGYLAELPPLAGRRDDDAVWQRVRTGYRSLNPPEGVVATLCGTVRARTTRYARR</sequence>
<dbReference type="EMBL" id="CP001630">
    <property type="protein sequence ID" value="ACU37794.1"/>
    <property type="molecule type" value="Genomic_DNA"/>
</dbReference>
<accession>C6WEJ4</accession>
<feature type="region of interest" description="Disordered" evidence="1">
    <location>
        <begin position="404"/>
        <end position="434"/>
    </location>
</feature>
<dbReference type="InterPro" id="IPR016084">
    <property type="entry name" value="Haem_Oase-like_multi-hlx"/>
</dbReference>
<evidence type="ECO:0000313" key="2">
    <source>
        <dbReference type="EMBL" id="ACU37794.1"/>
    </source>
</evidence>
<dbReference type="SMART" id="SM01236">
    <property type="entry name" value="Haem_oxygenase_2"/>
    <property type="match status" value="1"/>
</dbReference>
<dbReference type="HOGENOM" id="CLU_023241_0_0_11"/>
<dbReference type="AlphaFoldDB" id="C6WEJ4"/>
<name>C6WEJ4_ACTMD</name>
<proteinExistence type="predicted"/>
<protein>
    <recommendedName>
        <fullName evidence="4">Iron-containing redox enzyme family protein</fullName>
    </recommendedName>
</protein>
<dbReference type="OrthoDB" id="6635957at2"/>
<dbReference type="KEGG" id="ami:Amir_3923"/>
<dbReference type="Pfam" id="PF14518">
    <property type="entry name" value="Haem_oxygenas_2"/>
    <property type="match status" value="1"/>
</dbReference>
<keyword evidence="3" id="KW-1185">Reference proteome</keyword>
<dbReference type="STRING" id="446462.Amir_3923"/>
<organism evidence="2 3">
    <name type="scientific">Actinosynnema mirum (strain ATCC 29888 / DSM 43827 / JCM 3225 / NBRC 14064 / NCIMB 13271 / NRRL B-12336 / IMRU 3971 / 101)</name>
    <dbReference type="NCBI Taxonomy" id="446462"/>
    <lineage>
        <taxon>Bacteria</taxon>
        <taxon>Bacillati</taxon>
        <taxon>Actinomycetota</taxon>
        <taxon>Actinomycetes</taxon>
        <taxon>Pseudonocardiales</taxon>
        <taxon>Pseudonocardiaceae</taxon>
        <taxon>Actinosynnema</taxon>
    </lineage>
</organism>
<evidence type="ECO:0000256" key="1">
    <source>
        <dbReference type="SAM" id="MobiDB-lite"/>
    </source>
</evidence>
<dbReference type="Gene3D" id="1.20.910.10">
    <property type="entry name" value="Heme oxygenase-like"/>
    <property type="match status" value="1"/>
</dbReference>